<name>A0A7G5H437_9BACT</name>
<dbReference type="Proteomes" id="UP000515369">
    <property type="component" value="Chromosome"/>
</dbReference>
<dbReference type="KEGG" id="sfol:H3H32_13770"/>
<dbReference type="EMBL" id="CP059732">
    <property type="protein sequence ID" value="QMW05879.1"/>
    <property type="molecule type" value="Genomic_DNA"/>
</dbReference>
<gene>
    <name evidence="1" type="ORF">H3H32_13770</name>
</gene>
<dbReference type="RefSeq" id="WP_182463253.1">
    <property type="nucleotide sequence ID" value="NZ_CP059732.1"/>
</dbReference>
<accession>A0A7G5H437</accession>
<evidence type="ECO:0000313" key="2">
    <source>
        <dbReference type="Proteomes" id="UP000515369"/>
    </source>
</evidence>
<protein>
    <submittedName>
        <fullName evidence="1">Uncharacterized protein</fullName>
    </submittedName>
</protein>
<proteinExistence type="predicted"/>
<evidence type="ECO:0000313" key="1">
    <source>
        <dbReference type="EMBL" id="QMW05879.1"/>
    </source>
</evidence>
<sequence length="400" mass="44474">MKPLYTLFTFFLITSELAVAQKSAVIRLLFQPDLSMNTPGRLFAIDSVIDARLDTLNRIGAWQYASGKTAEIQLKSGFQSTLTNFIINSLPNVDNKLPSYALTIHEFTVSGTPQTTHFDLALTFSKYINSSQITNKSPSVSTTQQMEPVYNVDLIVENSSKTIAEVLKQGIAIAFLKFNKFLANPTTEPAVYSDLALEAANAARDLNLAPAIYDSTKSNEDNLLRCKQLRPGVYQNFSDLRQNRPSLIGKLVVEEKNGFADLRKSTGSRSKNSFFGFSDGKNLFISKRYQSGSSARQFVKVKSMGRYLLWIDNYISSSIISGASFGLIGLVATYTDKDCIALDMQTGGVFRITQDKLKEMLSGQDDLLNELAMLPNPGNGPEQYRLLEKLNQRNYPTITH</sequence>
<reference evidence="1 2" key="1">
    <citation type="submission" date="2020-07" db="EMBL/GenBank/DDBJ databases">
        <title>Spirosoma foliorum sp. nov., isolated from the leaves on the Nejang mountain Korea, Republic of.</title>
        <authorList>
            <person name="Ho H."/>
            <person name="Lee Y.-J."/>
            <person name="Nurcahyanto D.-A."/>
            <person name="Kim S.-G."/>
        </authorList>
    </citation>
    <scope>NUCLEOTIDE SEQUENCE [LARGE SCALE GENOMIC DNA]</scope>
    <source>
        <strain evidence="1 2">PL0136</strain>
    </source>
</reference>
<dbReference type="AlphaFoldDB" id="A0A7G5H437"/>
<keyword evidence="2" id="KW-1185">Reference proteome</keyword>
<organism evidence="1 2">
    <name type="scientific">Spirosoma foliorum</name>
    <dbReference type="NCBI Taxonomy" id="2710596"/>
    <lineage>
        <taxon>Bacteria</taxon>
        <taxon>Pseudomonadati</taxon>
        <taxon>Bacteroidota</taxon>
        <taxon>Cytophagia</taxon>
        <taxon>Cytophagales</taxon>
        <taxon>Cytophagaceae</taxon>
        <taxon>Spirosoma</taxon>
    </lineage>
</organism>